<dbReference type="Pfam" id="PF09350">
    <property type="entry name" value="DJC28_CD"/>
    <property type="match status" value="1"/>
</dbReference>
<dbReference type="InterPro" id="IPR052573">
    <property type="entry name" value="DnaJ_C_subfamily_28"/>
</dbReference>
<name>A0AAN7VDK0_9COLE</name>
<sequence length="357" mass="41992">MVQVTKVQNFIPILSFRRLVPSGRVFYSSGIRQKEEYKKCYEILNLPENSDQEAIRKAYLELVKRYHPDSSTDEADVKKFQEIDRAFKILMNKKAKERWQVADEDVEEETLHHATPQHRHYLGFDGIGHGTMFQREKQYAQSRAMQASESVMKHRINKAIIDDKSVVDAKRQKHNIKTKYGFDRLVEDLIQEAMSKGEFDNLSGFGKPLPKVDKQNPYVDFVTHKLNEVLIENGFTPEWITLQKEIRDDMQLVRHALWTQRTLFPPHPFKGEQLLLWENVVQQHKKMVDEVNGKINKYNLLVPMINRQMFLMNLEKEAHKILVEGKNNTDTIKYVKKNEQKGKTSSIYGFLQLLFKQ</sequence>
<protein>
    <recommendedName>
        <fullName evidence="1">J domain-containing protein</fullName>
    </recommendedName>
</protein>
<feature type="domain" description="J" evidence="1">
    <location>
        <begin position="39"/>
        <end position="103"/>
    </location>
</feature>
<evidence type="ECO:0000313" key="3">
    <source>
        <dbReference type="Proteomes" id="UP001329430"/>
    </source>
</evidence>
<dbReference type="Proteomes" id="UP001329430">
    <property type="component" value="Chromosome 7"/>
</dbReference>
<proteinExistence type="predicted"/>
<dbReference type="InterPro" id="IPR018961">
    <property type="entry name" value="DnaJ_homolog_subfam-C_membr-28"/>
</dbReference>
<dbReference type="CDD" id="cd06257">
    <property type="entry name" value="DnaJ"/>
    <property type="match status" value="1"/>
</dbReference>
<dbReference type="SMART" id="SM00271">
    <property type="entry name" value="DnaJ"/>
    <property type="match status" value="1"/>
</dbReference>
<dbReference type="AlphaFoldDB" id="A0AAN7VDK0"/>
<dbReference type="PANTHER" id="PTHR39158:SF1">
    <property type="entry name" value="DNAJ HOMOLOG SUBFAMILY C MEMBER 28"/>
    <property type="match status" value="1"/>
</dbReference>
<dbReference type="InterPro" id="IPR001623">
    <property type="entry name" value="DnaJ_domain"/>
</dbReference>
<dbReference type="PANTHER" id="PTHR39158">
    <property type="entry name" value="OS08G0560600 PROTEIN"/>
    <property type="match status" value="1"/>
</dbReference>
<reference evidence="2 3" key="1">
    <citation type="journal article" date="2024" name="Insects">
        <title>An Improved Chromosome-Level Genome Assembly of the Firefly Pyrocoelia pectoralis.</title>
        <authorList>
            <person name="Fu X."/>
            <person name="Meyer-Rochow V.B."/>
            <person name="Ballantyne L."/>
            <person name="Zhu X."/>
        </authorList>
    </citation>
    <scope>NUCLEOTIDE SEQUENCE [LARGE SCALE GENOMIC DNA]</scope>
    <source>
        <strain evidence="2">XCY_ONT2</strain>
    </source>
</reference>
<dbReference type="Pfam" id="PF00226">
    <property type="entry name" value="DnaJ"/>
    <property type="match status" value="1"/>
</dbReference>
<dbReference type="InterPro" id="IPR036869">
    <property type="entry name" value="J_dom_sf"/>
</dbReference>
<gene>
    <name evidence="2" type="ORF">RI129_009966</name>
</gene>
<dbReference type="Gene3D" id="1.10.287.110">
    <property type="entry name" value="DnaJ domain"/>
    <property type="match status" value="1"/>
</dbReference>
<dbReference type="PROSITE" id="PS50076">
    <property type="entry name" value="DNAJ_2"/>
    <property type="match status" value="1"/>
</dbReference>
<dbReference type="SUPFAM" id="SSF46565">
    <property type="entry name" value="Chaperone J-domain"/>
    <property type="match status" value="1"/>
</dbReference>
<evidence type="ECO:0000313" key="2">
    <source>
        <dbReference type="EMBL" id="KAK5641419.1"/>
    </source>
</evidence>
<comment type="caution">
    <text evidence="2">The sequence shown here is derived from an EMBL/GenBank/DDBJ whole genome shotgun (WGS) entry which is preliminary data.</text>
</comment>
<organism evidence="2 3">
    <name type="scientific">Pyrocoelia pectoralis</name>
    <dbReference type="NCBI Taxonomy" id="417401"/>
    <lineage>
        <taxon>Eukaryota</taxon>
        <taxon>Metazoa</taxon>
        <taxon>Ecdysozoa</taxon>
        <taxon>Arthropoda</taxon>
        <taxon>Hexapoda</taxon>
        <taxon>Insecta</taxon>
        <taxon>Pterygota</taxon>
        <taxon>Neoptera</taxon>
        <taxon>Endopterygota</taxon>
        <taxon>Coleoptera</taxon>
        <taxon>Polyphaga</taxon>
        <taxon>Elateriformia</taxon>
        <taxon>Elateroidea</taxon>
        <taxon>Lampyridae</taxon>
        <taxon>Lampyrinae</taxon>
        <taxon>Pyrocoelia</taxon>
    </lineage>
</organism>
<accession>A0AAN7VDK0</accession>
<dbReference type="PRINTS" id="PR00625">
    <property type="entry name" value="JDOMAIN"/>
</dbReference>
<evidence type="ECO:0000259" key="1">
    <source>
        <dbReference type="PROSITE" id="PS50076"/>
    </source>
</evidence>
<keyword evidence="3" id="KW-1185">Reference proteome</keyword>
<dbReference type="EMBL" id="JAVRBK010000007">
    <property type="protein sequence ID" value="KAK5641419.1"/>
    <property type="molecule type" value="Genomic_DNA"/>
</dbReference>